<evidence type="ECO:0000313" key="12">
    <source>
        <dbReference type="Proteomes" id="UP000272400"/>
    </source>
</evidence>
<dbReference type="Proteomes" id="UP000272400">
    <property type="component" value="Unassembled WGS sequence"/>
</dbReference>
<feature type="region of interest" description="Disordered" evidence="10">
    <location>
        <begin position="1"/>
        <end position="21"/>
    </location>
</feature>
<dbReference type="RefSeq" id="WP_123670029.1">
    <property type="nucleotide sequence ID" value="NZ_RJKE01000001.1"/>
</dbReference>
<evidence type="ECO:0000256" key="9">
    <source>
        <dbReference type="HAMAP-Rule" id="MF_00422"/>
    </source>
</evidence>
<dbReference type="GO" id="GO:0005886">
    <property type="term" value="C:plasma membrane"/>
    <property type="evidence" value="ECO:0007669"/>
    <property type="project" value="UniProtKB-SubCell"/>
</dbReference>
<comment type="function">
    <text evidence="9">Essential subunit of the Sec protein translocation channel SecYEG. Clamps together the 2 halves of SecY. May contact the channel plug during translocation.</text>
</comment>
<dbReference type="InterPro" id="IPR005807">
    <property type="entry name" value="SecE_bac"/>
</dbReference>
<dbReference type="HAMAP" id="MF_00422">
    <property type="entry name" value="SecE"/>
    <property type="match status" value="1"/>
</dbReference>
<comment type="caution">
    <text evidence="11">The sequence shown here is derived from an EMBL/GenBank/DDBJ whole genome shotgun (WGS) entry which is preliminary data.</text>
</comment>
<evidence type="ECO:0000313" key="11">
    <source>
        <dbReference type="EMBL" id="ROO91176.1"/>
    </source>
</evidence>
<keyword evidence="12" id="KW-1185">Reference proteome</keyword>
<dbReference type="GO" id="GO:0006605">
    <property type="term" value="P:protein targeting"/>
    <property type="evidence" value="ECO:0007669"/>
    <property type="project" value="UniProtKB-UniRule"/>
</dbReference>
<keyword evidence="2 9" id="KW-0813">Transport</keyword>
<organism evidence="11 12">
    <name type="scientific">Actinocorallia herbida</name>
    <dbReference type="NCBI Taxonomy" id="58109"/>
    <lineage>
        <taxon>Bacteria</taxon>
        <taxon>Bacillati</taxon>
        <taxon>Actinomycetota</taxon>
        <taxon>Actinomycetes</taxon>
        <taxon>Streptosporangiales</taxon>
        <taxon>Thermomonosporaceae</taxon>
        <taxon>Actinocorallia</taxon>
    </lineage>
</organism>
<dbReference type="InterPro" id="IPR001901">
    <property type="entry name" value="Translocase_SecE/Sec61-g"/>
</dbReference>
<dbReference type="AlphaFoldDB" id="A0A3N1DCH7"/>
<evidence type="ECO:0000256" key="5">
    <source>
        <dbReference type="ARBA" id="ARBA00022927"/>
    </source>
</evidence>
<gene>
    <name evidence="9" type="primary">secE</name>
    <name evidence="11" type="ORF">EDD29_8926</name>
</gene>
<protein>
    <recommendedName>
        <fullName evidence="9">Protein translocase subunit SecE</fullName>
    </recommendedName>
</protein>
<evidence type="ECO:0000256" key="1">
    <source>
        <dbReference type="ARBA" id="ARBA00004370"/>
    </source>
</evidence>
<dbReference type="GO" id="GO:0009306">
    <property type="term" value="P:protein secretion"/>
    <property type="evidence" value="ECO:0007669"/>
    <property type="project" value="UniProtKB-UniRule"/>
</dbReference>
<keyword evidence="3 9" id="KW-1003">Cell membrane</keyword>
<evidence type="ECO:0000256" key="8">
    <source>
        <dbReference type="ARBA" id="ARBA00023136"/>
    </source>
</evidence>
<keyword evidence="4 9" id="KW-0812">Transmembrane</keyword>
<comment type="similarity">
    <text evidence="9">Belongs to the SecE/SEC61-gamma family.</text>
</comment>
<dbReference type="GO" id="GO:0008320">
    <property type="term" value="F:protein transmembrane transporter activity"/>
    <property type="evidence" value="ECO:0007669"/>
    <property type="project" value="UniProtKB-UniRule"/>
</dbReference>
<name>A0A3N1DCH7_9ACTN</name>
<comment type="subcellular location">
    <subcellularLocation>
        <location evidence="9">Cell membrane</location>
        <topology evidence="9">Single-pass membrane protein</topology>
    </subcellularLocation>
    <subcellularLocation>
        <location evidence="1">Membrane</location>
    </subcellularLocation>
</comment>
<dbReference type="EMBL" id="RJKE01000001">
    <property type="protein sequence ID" value="ROO91176.1"/>
    <property type="molecule type" value="Genomic_DNA"/>
</dbReference>
<keyword evidence="6 9" id="KW-1133">Transmembrane helix</keyword>
<dbReference type="OrthoDB" id="9805743at2"/>
<evidence type="ECO:0000256" key="2">
    <source>
        <dbReference type="ARBA" id="ARBA00022448"/>
    </source>
</evidence>
<keyword evidence="5 9" id="KW-0653">Protein transport</keyword>
<evidence type="ECO:0000256" key="10">
    <source>
        <dbReference type="SAM" id="MobiDB-lite"/>
    </source>
</evidence>
<evidence type="ECO:0000256" key="6">
    <source>
        <dbReference type="ARBA" id="ARBA00022989"/>
    </source>
</evidence>
<feature type="transmembrane region" description="Helical" evidence="9">
    <location>
        <begin position="46"/>
        <end position="67"/>
    </location>
</feature>
<evidence type="ECO:0000256" key="3">
    <source>
        <dbReference type="ARBA" id="ARBA00022475"/>
    </source>
</evidence>
<evidence type="ECO:0000256" key="7">
    <source>
        <dbReference type="ARBA" id="ARBA00023010"/>
    </source>
</evidence>
<evidence type="ECO:0000256" key="4">
    <source>
        <dbReference type="ARBA" id="ARBA00022692"/>
    </source>
</evidence>
<dbReference type="PANTHER" id="PTHR33910:SF1">
    <property type="entry name" value="PROTEIN TRANSLOCASE SUBUNIT SECE"/>
    <property type="match status" value="1"/>
</dbReference>
<comment type="subunit">
    <text evidence="9">Component of the Sec protein translocase complex. Heterotrimer consisting of SecY, SecE and SecG subunits. The heterotrimers can form oligomers, although 1 heterotrimer is thought to be able to translocate proteins. Interacts with the ribosome. Interacts with SecDF, and other proteins may be involved. Interacts with SecA.</text>
</comment>
<keyword evidence="7 9" id="KW-0811">Translocation</keyword>
<dbReference type="Pfam" id="PF00584">
    <property type="entry name" value="SecE"/>
    <property type="match status" value="1"/>
</dbReference>
<dbReference type="GO" id="GO:0043952">
    <property type="term" value="P:protein transport by the Sec complex"/>
    <property type="evidence" value="ECO:0007669"/>
    <property type="project" value="UniProtKB-UniRule"/>
</dbReference>
<dbReference type="InterPro" id="IPR038379">
    <property type="entry name" value="SecE_sf"/>
</dbReference>
<dbReference type="Gene3D" id="1.20.5.1030">
    <property type="entry name" value="Preprotein translocase secy subunit"/>
    <property type="match status" value="1"/>
</dbReference>
<accession>A0A3N1DCH7</accession>
<proteinExistence type="inferred from homology"/>
<feature type="compositionally biased region" description="Basic and acidic residues" evidence="10">
    <location>
        <begin position="1"/>
        <end position="15"/>
    </location>
</feature>
<dbReference type="NCBIfam" id="TIGR00964">
    <property type="entry name" value="secE_bact"/>
    <property type="match status" value="1"/>
</dbReference>
<dbReference type="PANTHER" id="PTHR33910">
    <property type="entry name" value="PROTEIN TRANSLOCASE SUBUNIT SECE"/>
    <property type="match status" value="1"/>
</dbReference>
<dbReference type="GO" id="GO:0065002">
    <property type="term" value="P:intracellular protein transmembrane transport"/>
    <property type="evidence" value="ECO:0007669"/>
    <property type="project" value="UniProtKB-UniRule"/>
</dbReference>
<sequence length="80" mass="8999">MATDIRDAATEDKGKPAKRKRTGPALFIRQVIGELRKVIWPTRKELINYTIVSLVFVLVMIGLVSLLDWGLQKGIFALFA</sequence>
<reference evidence="11 12" key="1">
    <citation type="submission" date="2018-11" db="EMBL/GenBank/DDBJ databases">
        <title>Sequencing the genomes of 1000 actinobacteria strains.</title>
        <authorList>
            <person name="Klenk H.-P."/>
        </authorList>
    </citation>
    <scope>NUCLEOTIDE SEQUENCE [LARGE SCALE GENOMIC DNA]</scope>
    <source>
        <strain evidence="11 12">DSM 44254</strain>
    </source>
</reference>
<keyword evidence="8 9" id="KW-0472">Membrane</keyword>